<dbReference type="STRING" id="1391654.AKJ09_03038"/>
<protein>
    <submittedName>
        <fullName evidence="2">Uncharacterized protein</fullName>
    </submittedName>
</protein>
<accession>A0A0K1PTB7</accession>
<keyword evidence="1" id="KW-1133">Transmembrane helix</keyword>
<evidence type="ECO:0000256" key="1">
    <source>
        <dbReference type="SAM" id="Phobius"/>
    </source>
</evidence>
<dbReference type="AlphaFoldDB" id="A0A0K1PTB7"/>
<keyword evidence="1" id="KW-0812">Transmembrane</keyword>
<evidence type="ECO:0000313" key="3">
    <source>
        <dbReference type="Proteomes" id="UP000064967"/>
    </source>
</evidence>
<gene>
    <name evidence="2" type="ORF">AKJ09_03038</name>
</gene>
<proteinExistence type="predicted"/>
<reference evidence="2 3" key="1">
    <citation type="submission" date="2015-08" db="EMBL/GenBank/DDBJ databases">
        <authorList>
            <person name="Babu N.S."/>
            <person name="Beckwith C.J."/>
            <person name="Beseler K.G."/>
            <person name="Brison A."/>
            <person name="Carone J.V."/>
            <person name="Caskin T.P."/>
            <person name="Diamond M."/>
            <person name="Durham M.E."/>
            <person name="Foxe J.M."/>
            <person name="Go M."/>
            <person name="Henderson B.A."/>
            <person name="Jones I.B."/>
            <person name="McGettigan J.A."/>
            <person name="Micheletti S.J."/>
            <person name="Nasrallah M.E."/>
            <person name="Ortiz D."/>
            <person name="Piller C.R."/>
            <person name="Privatt S.R."/>
            <person name="Schneider S.L."/>
            <person name="Sharp S."/>
            <person name="Smith T.C."/>
            <person name="Stanton J.D."/>
            <person name="Ullery H.E."/>
            <person name="Wilson R.J."/>
            <person name="Serrano M.G."/>
            <person name="Buck G."/>
            <person name="Lee V."/>
            <person name="Wang Y."/>
            <person name="Carvalho R."/>
            <person name="Voegtly L."/>
            <person name="Shi R."/>
            <person name="Duckworth R."/>
            <person name="Johnson A."/>
            <person name="Loviza R."/>
            <person name="Walstead R."/>
            <person name="Shah Z."/>
            <person name="Kiflezghi M."/>
            <person name="Wade K."/>
            <person name="Ball S.L."/>
            <person name="Bradley K.W."/>
            <person name="Asai D.J."/>
            <person name="Bowman C.A."/>
            <person name="Russell D.A."/>
            <person name="Pope W.H."/>
            <person name="Jacobs-Sera D."/>
            <person name="Hendrix R.W."/>
            <person name="Hatfull G.F."/>
        </authorList>
    </citation>
    <scope>NUCLEOTIDE SEQUENCE [LARGE SCALE GENOMIC DNA]</scope>
    <source>
        <strain evidence="2 3">DSM 27648</strain>
    </source>
</reference>
<feature type="transmembrane region" description="Helical" evidence="1">
    <location>
        <begin position="73"/>
        <end position="93"/>
    </location>
</feature>
<keyword evidence="1" id="KW-0472">Membrane</keyword>
<dbReference type="Proteomes" id="UP000064967">
    <property type="component" value="Chromosome"/>
</dbReference>
<evidence type="ECO:0000313" key="2">
    <source>
        <dbReference type="EMBL" id="AKU96374.1"/>
    </source>
</evidence>
<name>A0A0K1PTB7_9BACT</name>
<dbReference type="RefSeq" id="WP_146647674.1">
    <property type="nucleotide sequence ID" value="NZ_CP012333.1"/>
</dbReference>
<organism evidence="2 3">
    <name type="scientific">Labilithrix luteola</name>
    <dbReference type="NCBI Taxonomy" id="1391654"/>
    <lineage>
        <taxon>Bacteria</taxon>
        <taxon>Pseudomonadati</taxon>
        <taxon>Myxococcota</taxon>
        <taxon>Polyangia</taxon>
        <taxon>Polyangiales</taxon>
        <taxon>Labilitrichaceae</taxon>
        <taxon>Labilithrix</taxon>
    </lineage>
</organism>
<sequence length="100" mass="11026">MSDEQDRPPTDEELAAMDDESPALTALLKRSFADEKPAQEVDRALVANVQRKLRQRSKGKFYADGWSTTQSRINYGLVAAVMLVAIVAVYLALGPMAISR</sequence>
<dbReference type="OrthoDB" id="5522751at2"/>
<dbReference type="KEGG" id="llu:AKJ09_03038"/>
<keyword evidence="3" id="KW-1185">Reference proteome</keyword>
<dbReference type="EMBL" id="CP012333">
    <property type="protein sequence ID" value="AKU96374.1"/>
    <property type="molecule type" value="Genomic_DNA"/>
</dbReference>